<name>R7RNJ4_9CLOT</name>
<accession>R7RNJ4</accession>
<feature type="active site" description="Proton acceptor" evidence="4">
    <location>
        <position position="169"/>
    </location>
</feature>
<dbReference type="EMBL" id="CAVN010000088">
    <property type="protein sequence ID" value="CDF57599.1"/>
    <property type="molecule type" value="Genomic_DNA"/>
</dbReference>
<evidence type="ECO:0000256" key="4">
    <source>
        <dbReference type="PROSITE-ProRule" id="PRU01161"/>
    </source>
</evidence>
<dbReference type="eggNOG" id="COG1752">
    <property type="taxonomic scope" value="Bacteria"/>
</dbReference>
<keyword evidence="3 4" id="KW-0443">Lipid metabolism</keyword>
<evidence type="ECO:0000256" key="1">
    <source>
        <dbReference type="ARBA" id="ARBA00022801"/>
    </source>
</evidence>
<dbReference type="Proteomes" id="UP000014923">
    <property type="component" value="Unassembled WGS sequence"/>
</dbReference>
<feature type="active site" description="Nucleophile" evidence="4">
    <location>
        <position position="38"/>
    </location>
</feature>
<organism evidence="6 7">
    <name type="scientific">Thermobrachium celere DSM 8682</name>
    <dbReference type="NCBI Taxonomy" id="941824"/>
    <lineage>
        <taxon>Bacteria</taxon>
        <taxon>Bacillati</taxon>
        <taxon>Bacillota</taxon>
        <taxon>Clostridia</taxon>
        <taxon>Eubacteriales</taxon>
        <taxon>Clostridiaceae</taxon>
        <taxon>Thermobrachium</taxon>
    </lineage>
</organism>
<feature type="domain" description="PNPLA" evidence="5">
    <location>
        <begin position="5"/>
        <end position="182"/>
    </location>
</feature>
<dbReference type="SUPFAM" id="SSF52151">
    <property type="entry name" value="FabD/lysophospholipase-like"/>
    <property type="match status" value="1"/>
</dbReference>
<dbReference type="Pfam" id="PF01734">
    <property type="entry name" value="Patatin"/>
    <property type="match status" value="1"/>
</dbReference>
<feature type="short sequence motif" description="GXSXG" evidence="4">
    <location>
        <begin position="36"/>
        <end position="40"/>
    </location>
</feature>
<dbReference type="GO" id="GO:0016042">
    <property type="term" value="P:lipid catabolic process"/>
    <property type="evidence" value="ECO:0007669"/>
    <property type="project" value="UniProtKB-UniRule"/>
</dbReference>
<proteinExistence type="predicted"/>
<comment type="caution">
    <text evidence="6">The sequence shown here is derived from an EMBL/GenBank/DDBJ whole genome shotgun (WGS) entry which is preliminary data.</text>
</comment>
<dbReference type="InterPro" id="IPR016035">
    <property type="entry name" value="Acyl_Trfase/lysoPLipase"/>
</dbReference>
<evidence type="ECO:0000256" key="2">
    <source>
        <dbReference type="ARBA" id="ARBA00022963"/>
    </source>
</evidence>
<evidence type="ECO:0000259" key="5">
    <source>
        <dbReference type="PROSITE" id="PS51635"/>
    </source>
</evidence>
<dbReference type="Gene3D" id="3.40.1090.10">
    <property type="entry name" value="Cytosolic phospholipase A2 catalytic domain"/>
    <property type="match status" value="1"/>
</dbReference>
<keyword evidence="1 4" id="KW-0378">Hydrolase</keyword>
<dbReference type="OrthoDB" id="9770965at2"/>
<keyword evidence="7" id="KW-1185">Reference proteome</keyword>
<dbReference type="GO" id="GO:0016787">
    <property type="term" value="F:hydrolase activity"/>
    <property type="evidence" value="ECO:0007669"/>
    <property type="project" value="UniProtKB-UniRule"/>
</dbReference>
<reference evidence="6" key="1">
    <citation type="submission" date="2013-03" db="EMBL/GenBank/DDBJ databases">
        <title>Draft genome sequence of the hydrogen-ethanol-producing anaerobic alkalithermophilic Caloramator celere.</title>
        <authorList>
            <person name="Ciranna A."/>
            <person name="Larjo A."/>
            <person name="Kivisto A."/>
            <person name="Santala V."/>
            <person name="Roos C."/>
            <person name="Karp M."/>
        </authorList>
    </citation>
    <scope>NUCLEOTIDE SEQUENCE [LARGE SCALE GENOMIC DNA]</scope>
    <source>
        <strain evidence="6">DSM 8682</strain>
    </source>
</reference>
<evidence type="ECO:0000256" key="3">
    <source>
        <dbReference type="ARBA" id="ARBA00023098"/>
    </source>
</evidence>
<dbReference type="PANTHER" id="PTHR14226:SF29">
    <property type="entry name" value="NEUROPATHY TARGET ESTERASE SWS"/>
    <property type="match status" value="1"/>
</dbReference>
<dbReference type="InterPro" id="IPR002641">
    <property type="entry name" value="PNPLA_dom"/>
</dbReference>
<dbReference type="PROSITE" id="PS51635">
    <property type="entry name" value="PNPLA"/>
    <property type="match status" value="1"/>
</dbReference>
<feature type="short sequence motif" description="DGA/G" evidence="4">
    <location>
        <begin position="169"/>
        <end position="171"/>
    </location>
</feature>
<dbReference type="AlphaFoldDB" id="R7RNJ4"/>
<keyword evidence="2 4" id="KW-0442">Lipid degradation</keyword>
<evidence type="ECO:0000313" key="6">
    <source>
        <dbReference type="EMBL" id="CDF57599.1"/>
    </source>
</evidence>
<feature type="short sequence motif" description="GXGXXG" evidence="4">
    <location>
        <begin position="9"/>
        <end position="14"/>
    </location>
</feature>
<dbReference type="InterPro" id="IPR050301">
    <property type="entry name" value="NTE"/>
</dbReference>
<dbReference type="RefSeq" id="WP_018660899.1">
    <property type="nucleotide sequence ID" value="NZ_HF952018.1"/>
</dbReference>
<evidence type="ECO:0000313" key="7">
    <source>
        <dbReference type="Proteomes" id="UP000014923"/>
    </source>
</evidence>
<dbReference type="PANTHER" id="PTHR14226">
    <property type="entry name" value="NEUROPATHY TARGET ESTERASE/SWISS CHEESE D.MELANOGASTER"/>
    <property type="match status" value="1"/>
</dbReference>
<gene>
    <name evidence="6" type="ORF">TCEL_01513</name>
</gene>
<dbReference type="HOGENOM" id="CLU_1093159_0_0_9"/>
<protein>
    <recommendedName>
        <fullName evidence="5">PNPLA domain-containing protein</fullName>
    </recommendedName>
</protein>
<sequence length="255" mass="29038">MRYGLCLTGGGAKGAFEAGILKFFKEKGLSFNVITGTSIGAINGYFMYRNSYEDMYRFWLEMDSNKYFDSLNMVVENKLVIEELKKLKGFDNSIESFYVNYVKVSGTAIEEVVVDIKDLSEEEALDAVKASSLLPYNYEGDLKKVSAKILFEQFKKDLVEGKYDGYKLDGGILNNCLLSPLIEDKVDKIYIIALSNGFIVPEYIYDIYKKEDIIVLEPNFEVRPEDTVNFSNDFCTRIFNLGYEYAKGLEGTKLI</sequence>